<proteinExistence type="predicted"/>
<dbReference type="Proteomes" id="UP001141806">
    <property type="component" value="Unassembled WGS sequence"/>
</dbReference>
<organism evidence="2 3">
    <name type="scientific">Protea cynaroides</name>
    <dbReference type="NCBI Taxonomy" id="273540"/>
    <lineage>
        <taxon>Eukaryota</taxon>
        <taxon>Viridiplantae</taxon>
        <taxon>Streptophyta</taxon>
        <taxon>Embryophyta</taxon>
        <taxon>Tracheophyta</taxon>
        <taxon>Spermatophyta</taxon>
        <taxon>Magnoliopsida</taxon>
        <taxon>Proteales</taxon>
        <taxon>Proteaceae</taxon>
        <taxon>Protea</taxon>
    </lineage>
</organism>
<evidence type="ECO:0000313" key="3">
    <source>
        <dbReference type="Proteomes" id="UP001141806"/>
    </source>
</evidence>
<protein>
    <recommendedName>
        <fullName evidence="1">Transposase (putative) gypsy type domain-containing protein</fullName>
    </recommendedName>
</protein>
<comment type="caution">
    <text evidence="2">The sequence shown here is derived from an EMBL/GenBank/DDBJ whole genome shotgun (WGS) entry which is preliminary data.</text>
</comment>
<dbReference type="Pfam" id="PF04195">
    <property type="entry name" value="Transposase_28"/>
    <property type="match status" value="1"/>
</dbReference>
<reference evidence="2" key="1">
    <citation type="journal article" date="2023" name="Plant J.">
        <title>The genome of the king protea, Protea cynaroides.</title>
        <authorList>
            <person name="Chang J."/>
            <person name="Duong T.A."/>
            <person name="Schoeman C."/>
            <person name="Ma X."/>
            <person name="Roodt D."/>
            <person name="Barker N."/>
            <person name="Li Z."/>
            <person name="Van de Peer Y."/>
            <person name="Mizrachi E."/>
        </authorList>
    </citation>
    <scope>NUCLEOTIDE SEQUENCE</scope>
    <source>
        <tissue evidence="2">Young leaves</tissue>
    </source>
</reference>
<evidence type="ECO:0000259" key="1">
    <source>
        <dbReference type="Pfam" id="PF04195"/>
    </source>
</evidence>
<gene>
    <name evidence="2" type="ORF">NE237_011251</name>
</gene>
<dbReference type="OrthoDB" id="1750920at2759"/>
<evidence type="ECO:0000313" key="2">
    <source>
        <dbReference type="EMBL" id="KAJ4954468.1"/>
    </source>
</evidence>
<dbReference type="EMBL" id="JAMYWD010000011">
    <property type="protein sequence ID" value="KAJ4954468.1"/>
    <property type="molecule type" value="Genomic_DNA"/>
</dbReference>
<name>A0A9Q0JY35_9MAGN</name>
<sequence length="154" mass="18231">MEIAIPSPTEVEVTGIENKLSKEMLNNLLAMFLINENYYTRIPSEGETACKPHRTEMCVYTKFLWSGFKLPIFPETMKILKYYSLTPAQVQANSWSMILAFNVYFHKLKKEPYVDLFKRIHMLNKAKLFNKEILKSGWYFFNKRPNEFDILSKK</sequence>
<dbReference type="InterPro" id="IPR007321">
    <property type="entry name" value="Transposase_28"/>
</dbReference>
<feature type="domain" description="Transposase (putative) gypsy type" evidence="1">
    <location>
        <begin position="59"/>
        <end position="124"/>
    </location>
</feature>
<dbReference type="AlphaFoldDB" id="A0A9Q0JY35"/>
<accession>A0A9Q0JY35</accession>
<keyword evidence="3" id="KW-1185">Reference proteome</keyword>